<keyword evidence="3" id="KW-1185">Reference proteome</keyword>
<accession>A0A8H6KYZ6</accession>
<reference evidence="2 3" key="1">
    <citation type="journal article" date="2020" name="Genomics">
        <title>Complete, high-quality genomes from long-read metagenomic sequencing of two wolf lichen thalli reveals enigmatic genome architecture.</title>
        <authorList>
            <person name="McKenzie S.K."/>
            <person name="Walston R.F."/>
            <person name="Allen J.L."/>
        </authorList>
    </citation>
    <scope>NUCLEOTIDE SEQUENCE [LARGE SCALE GENOMIC DNA]</scope>
    <source>
        <strain evidence="2">WasteWater2</strain>
    </source>
</reference>
<gene>
    <name evidence="2" type="ORF">HO173_011582</name>
</gene>
<comment type="caution">
    <text evidence="2">The sequence shown here is derived from an EMBL/GenBank/DDBJ whole genome shotgun (WGS) entry which is preliminary data.</text>
</comment>
<protein>
    <submittedName>
        <fullName evidence="2">Uncharacterized protein</fullName>
    </submittedName>
</protein>
<feature type="region of interest" description="Disordered" evidence="1">
    <location>
        <begin position="1"/>
        <end position="109"/>
    </location>
</feature>
<dbReference type="GeneID" id="59293224"/>
<evidence type="ECO:0000313" key="3">
    <source>
        <dbReference type="Proteomes" id="UP000578531"/>
    </source>
</evidence>
<organism evidence="2 3">
    <name type="scientific">Letharia columbiana</name>
    <dbReference type="NCBI Taxonomy" id="112416"/>
    <lineage>
        <taxon>Eukaryota</taxon>
        <taxon>Fungi</taxon>
        <taxon>Dikarya</taxon>
        <taxon>Ascomycota</taxon>
        <taxon>Pezizomycotina</taxon>
        <taxon>Lecanoromycetes</taxon>
        <taxon>OSLEUM clade</taxon>
        <taxon>Lecanoromycetidae</taxon>
        <taxon>Lecanorales</taxon>
        <taxon>Lecanorineae</taxon>
        <taxon>Parmeliaceae</taxon>
        <taxon>Letharia</taxon>
    </lineage>
</organism>
<proteinExistence type="predicted"/>
<dbReference type="AlphaFoldDB" id="A0A8H6KYZ6"/>
<sequence length="378" mass="42769">MPVASSTSARNTARKNLTQPQSQSNLASSKSTPNKRRQEDTPKTNAKKQRTQALDQEDRRSVSQRNHRVSPSPRQQEIDSEDENDDNGFERTLRNSTSRSTLSNEGGDDELDEFEAEAALLKGSSTTQPPASVSKPGKASAPNGPSEKALDRASSISADTRTTFDELGIRCRLVYLAKFRMAPHASIIRAVWGDGITRQSWEWEESNNRINWNGSNWKIRSIQNMQVKIRDYIKNDKSHALESISEYTPLAKFFASKYSPSAFSWVFDFTNGCIDVTESDTKPALHFYFKNIWVNFATRVKLYTDWAADPQALHNSEHSRNSLLTWVPVMAKSEKYHVDIKDFVRIESKERRPRHGSAGPVEPDRDANYLFLGTPPPE</sequence>
<feature type="region of interest" description="Disordered" evidence="1">
    <location>
        <begin position="350"/>
        <end position="378"/>
    </location>
</feature>
<feature type="compositionally biased region" description="Polar residues" evidence="1">
    <location>
        <begin position="1"/>
        <end position="32"/>
    </location>
</feature>
<dbReference type="EMBL" id="JACCJC010000073">
    <property type="protein sequence ID" value="KAF6229455.1"/>
    <property type="molecule type" value="Genomic_DNA"/>
</dbReference>
<name>A0A8H6KYZ6_9LECA</name>
<evidence type="ECO:0000256" key="1">
    <source>
        <dbReference type="SAM" id="MobiDB-lite"/>
    </source>
</evidence>
<evidence type="ECO:0000313" key="2">
    <source>
        <dbReference type="EMBL" id="KAF6229455.1"/>
    </source>
</evidence>
<dbReference type="RefSeq" id="XP_037159647.1">
    <property type="nucleotide sequence ID" value="XM_037313462.1"/>
</dbReference>
<feature type="region of interest" description="Disordered" evidence="1">
    <location>
        <begin position="123"/>
        <end position="154"/>
    </location>
</feature>
<feature type="compositionally biased region" description="Low complexity" evidence="1">
    <location>
        <begin position="94"/>
        <end position="105"/>
    </location>
</feature>
<feature type="compositionally biased region" description="Acidic residues" evidence="1">
    <location>
        <begin position="78"/>
        <end position="87"/>
    </location>
</feature>
<dbReference type="Proteomes" id="UP000578531">
    <property type="component" value="Unassembled WGS sequence"/>
</dbReference>